<dbReference type="Proteomes" id="UP000265703">
    <property type="component" value="Unassembled WGS sequence"/>
</dbReference>
<proteinExistence type="predicted"/>
<evidence type="ECO:0000313" key="3">
    <source>
        <dbReference type="Proteomes" id="UP000265703"/>
    </source>
</evidence>
<evidence type="ECO:0000313" key="2">
    <source>
        <dbReference type="EMBL" id="RIA80507.1"/>
    </source>
</evidence>
<accession>A0A397S940</accession>
<comment type="caution">
    <text evidence="2">The sequence shown here is derived from an EMBL/GenBank/DDBJ whole genome shotgun (WGS) entry which is preliminary data.</text>
</comment>
<protein>
    <submittedName>
        <fullName evidence="2">Uncharacterized protein</fullName>
    </submittedName>
</protein>
<dbReference type="AlphaFoldDB" id="A0A397S940"/>
<name>A0A397S940_9GLOM</name>
<organism evidence="2 3">
    <name type="scientific">Glomus cerebriforme</name>
    <dbReference type="NCBI Taxonomy" id="658196"/>
    <lineage>
        <taxon>Eukaryota</taxon>
        <taxon>Fungi</taxon>
        <taxon>Fungi incertae sedis</taxon>
        <taxon>Mucoromycota</taxon>
        <taxon>Glomeromycotina</taxon>
        <taxon>Glomeromycetes</taxon>
        <taxon>Glomerales</taxon>
        <taxon>Glomeraceae</taxon>
        <taxon>Glomus</taxon>
    </lineage>
</organism>
<keyword evidence="3" id="KW-1185">Reference proteome</keyword>
<evidence type="ECO:0000256" key="1">
    <source>
        <dbReference type="SAM" id="Coils"/>
    </source>
</evidence>
<sequence length="261" mass="31538">MVHKDKSGKPREQVIKEKIEIMVLRYENEDQEEDDYDIAKLTLMVNKYINNEFEDIPYHPKQEIEKALNKKLPIELVEMITKNNEEGVELWNTEPIKTNEINIEWLEGLIITQPWELTREFEWKEEDLIPDNELQKINTPISDFEPQVDTNTEFWKDVDEYEVRVQEQENLQIKLGNEYLQQCKFVEEIGQEIKRKEEYIRYMNNEHEDVVQEYEEAIKALILENELLKKELEEEKLVNQCINQYMYPSGENVTMEMWNDN</sequence>
<keyword evidence="1" id="KW-0175">Coiled coil</keyword>
<reference evidence="2 3" key="1">
    <citation type="submission" date="2018-06" db="EMBL/GenBank/DDBJ databases">
        <title>Comparative genomics reveals the genomic features of Rhizophagus irregularis, R. cerebriforme, R. diaphanum and Gigaspora rosea, and their symbiotic lifestyle signature.</title>
        <authorList>
            <person name="Morin E."/>
            <person name="San Clemente H."/>
            <person name="Chen E.C.H."/>
            <person name="De La Providencia I."/>
            <person name="Hainaut M."/>
            <person name="Kuo A."/>
            <person name="Kohler A."/>
            <person name="Murat C."/>
            <person name="Tang N."/>
            <person name="Roy S."/>
            <person name="Loubradou J."/>
            <person name="Henrissat B."/>
            <person name="Grigoriev I.V."/>
            <person name="Corradi N."/>
            <person name="Roux C."/>
            <person name="Martin F.M."/>
        </authorList>
    </citation>
    <scope>NUCLEOTIDE SEQUENCE [LARGE SCALE GENOMIC DNA]</scope>
    <source>
        <strain evidence="2 3">DAOM 227022</strain>
    </source>
</reference>
<dbReference type="EMBL" id="QKYT01000953">
    <property type="protein sequence ID" value="RIA80507.1"/>
    <property type="molecule type" value="Genomic_DNA"/>
</dbReference>
<gene>
    <name evidence="2" type="ORF">C1645_838571</name>
</gene>
<feature type="coiled-coil region" evidence="1">
    <location>
        <begin position="204"/>
        <end position="238"/>
    </location>
</feature>